<evidence type="ECO:0000313" key="1">
    <source>
        <dbReference type="EMBL" id="TGJ65850.1"/>
    </source>
</evidence>
<dbReference type="EMBL" id="SOZJ01000006">
    <property type="protein sequence ID" value="TGJ65850.1"/>
    <property type="molecule type" value="Genomic_DNA"/>
</dbReference>
<comment type="caution">
    <text evidence="1">The sequence shown here is derived from an EMBL/GenBank/DDBJ whole genome shotgun (WGS) entry which is preliminary data.</text>
</comment>
<gene>
    <name evidence="1" type="ORF">EYR41_009792</name>
</gene>
<organism evidence="1 2">
    <name type="scientific">Orbilia oligospora</name>
    <name type="common">Nematode-trapping fungus</name>
    <name type="synonym">Arthrobotrys oligospora</name>
    <dbReference type="NCBI Taxonomy" id="2813651"/>
    <lineage>
        <taxon>Eukaryota</taxon>
        <taxon>Fungi</taxon>
        <taxon>Dikarya</taxon>
        <taxon>Ascomycota</taxon>
        <taxon>Pezizomycotina</taxon>
        <taxon>Orbiliomycetes</taxon>
        <taxon>Orbiliales</taxon>
        <taxon>Orbiliaceae</taxon>
        <taxon>Orbilia</taxon>
    </lineage>
</organism>
<proteinExistence type="predicted"/>
<protein>
    <submittedName>
        <fullName evidence="1">Uncharacterized protein</fullName>
    </submittedName>
</protein>
<sequence>MNFKIIQGICLRYRTSTDVTFIVCDKTITSDVDKLEYPINSSLTKMRHSYQRDKVVATRFYSTSSRRLAEVDRAVYKSALFLLYFLLQF</sequence>
<name>A0A7C8JX47_ORBOL</name>
<dbReference type="AlphaFoldDB" id="A0A7C8JX47"/>
<dbReference type="Proteomes" id="UP000297595">
    <property type="component" value="Unassembled WGS sequence"/>
</dbReference>
<reference evidence="1 2" key="1">
    <citation type="submission" date="2019-03" db="EMBL/GenBank/DDBJ databases">
        <title>Nematode-trapping fungi genome.</title>
        <authorList>
            <person name="Vidal-Diez De Ulzurrun G."/>
        </authorList>
    </citation>
    <scope>NUCLEOTIDE SEQUENCE [LARGE SCALE GENOMIC DNA]</scope>
    <source>
        <strain evidence="1 2">TWF154</strain>
    </source>
</reference>
<accession>A0A7C8JX47</accession>
<evidence type="ECO:0000313" key="2">
    <source>
        <dbReference type="Proteomes" id="UP000297595"/>
    </source>
</evidence>